<dbReference type="GO" id="GO:0005737">
    <property type="term" value="C:cytoplasm"/>
    <property type="evidence" value="ECO:0007669"/>
    <property type="project" value="TreeGrafter"/>
</dbReference>
<dbReference type="SMART" id="SM01331">
    <property type="entry name" value="DUF3635"/>
    <property type="match status" value="1"/>
</dbReference>
<keyword evidence="5 11" id="KW-0418">Kinase</keyword>
<dbReference type="EC" id="2.7.11.1" evidence="1"/>
<keyword evidence="2" id="KW-0723">Serine/threonine-protein kinase</keyword>
<dbReference type="AlphaFoldDB" id="A0A1S8B8M8"/>
<evidence type="ECO:0000256" key="7">
    <source>
        <dbReference type="ARBA" id="ARBA00047899"/>
    </source>
</evidence>
<evidence type="ECO:0000259" key="10">
    <source>
        <dbReference type="SMART" id="SM01331"/>
    </source>
</evidence>
<feature type="domain" description="Serine/threonine-protein kinase haspin C-terminal" evidence="10">
    <location>
        <begin position="567"/>
        <end position="680"/>
    </location>
</feature>
<reference evidence="11 12" key="1">
    <citation type="submission" date="2017-01" db="EMBL/GenBank/DDBJ databases">
        <title>Draft genome sequence of Diplodia seriata F98.1, a fungal species involved in grapevine trunk diseases.</title>
        <authorList>
            <person name="Robert-Siegwald G."/>
            <person name="Vallet J."/>
            <person name="Abou-Mansour E."/>
            <person name="Xu J."/>
            <person name="Rey P."/>
            <person name="Bertsch C."/>
            <person name="Rego C."/>
            <person name="Larignon P."/>
            <person name="Fontaine F."/>
            <person name="Lebrun M.-H."/>
        </authorList>
    </citation>
    <scope>NUCLEOTIDE SEQUENCE [LARGE SCALE GENOMIC DNA]</scope>
    <source>
        <strain evidence="11 12">F98.1</strain>
    </source>
</reference>
<accession>A0A1S8B8M8</accession>
<evidence type="ECO:0000256" key="5">
    <source>
        <dbReference type="ARBA" id="ARBA00022777"/>
    </source>
</evidence>
<organism evidence="11 12">
    <name type="scientific">Diplodia seriata</name>
    <dbReference type="NCBI Taxonomy" id="420778"/>
    <lineage>
        <taxon>Eukaryota</taxon>
        <taxon>Fungi</taxon>
        <taxon>Dikarya</taxon>
        <taxon>Ascomycota</taxon>
        <taxon>Pezizomycotina</taxon>
        <taxon>Dothideomycetes</taxon>
        <taxon>Dothideomycetes incertae sedis</taxon>
        <taxon>Botryosphaeriales</taxon>
        <taxon>Botryosphaeriaceae</taxon>
        <taxon>Diplodia</taxon>
    </lineage>
</organism>
<feature type="compositionally biased region" description="Polar residues" evidence="9">
    <location>
        <begin position="178"/>
        <end position="187"/>
    </location>
</feature>
<dbReference type="InterPro" id="IPR024604">
    <property type="entry name" value="GSG2_C"/>
</dbReference>
<dbReference type="Gene3D" id="1.10.510.10">
    <property type="entry name" value="Transferase(Phosphotransferase) domain 1"/>
    <property type="match status" value="1"/>
</dbReference>
<dbReference type="GO" id="GO:0072354">
    <property type="term" value="F:histone H3T3 kinase activity"/>
    <property type="evidence" value="ECO:0007669"/>
    <property type="project" value="TreeGrafter"/>
</dbReference>
<evidence type="ECO:0000256" key="4">
    <source>
        <dbReference type="ARBA" id="ARBA00022741"/>
    </source>
</evidence>
<dbReference type="GO" id="GO:0005634">
    <property type="term" value="C:nucleus"/>
    <property type="evidence" value="ECO:0007669"/>
    <property type="project" value="TreeGrafter"/>
</dbReference>
<feature type="compositionally biased region" description="Basic and acidic residues" evidence="9">
    <location>
        <begin position="52"/>
        <end position="72"/>
    </location>
</feature>
<evidence type="ECO:0000313" key="12">
    <source>
        <dbReference type="Proteomes" id="UP000190776"/>
    </source>
</evidence>
<comment type="catalytic activity">
    <reaction evidence="8">
        <text>L-seryl-[protein] + ATP = O-phospho-L-seryl-[protein] + ADP + H(+)</text>
        <dbReference type="Rhea" id="RHEA:17989"/>
        <dbReference type="Rhea" id="RHEA-COMP:9863"/>
        <dbReference type="Rhea" id="RHEA-COMP:11604"/>
        <dbReference type="ChEBI" id="CHEBI:15378"/>
        <dbReference type="ChEBI" id="CHEBI:29999"/>
        <dbReference type="ChEBI" id="CHEBI:30616"/>
        <dbReference type="ChEBI" id="CHEBI:83421"/>
        <dbReference type="ChEBI" id="CHEBI:456216"/>
        <dbReference type="EC" id="2.7.11.1"/>
    </reaction>
</comment>
<dbReference type="GO" id="GO:0005524">
    <property type="term" value="F:ATP binding"/>
    <property type="evidence" value="ECO:0007669"/>
    <property type="project" value="UniProtKB-KW"/>
</dbReference>
<dbReference type="GO" id="GO:0000278">
    <property type="term" value="P:mitotic cell cycle"/>
    <property type="evidence" value="ECO:0007669"/>
    <property type="project" value="TreeGrafter"/>
</dbReference>
<keyword evidence="4" id="KW-0547">Nucleotide-binding</keyword>
<dbReference type="Proteomes" id="UP000190776">
    <property type="component" value="Unassembled WGS sequence"/>
</dbReference>
<dbReference type="GO" id="GO:0035556">
    <property type="term" value="P:intracellular signal transduction"/>
    <property type="evidence" value="ECO:0007669"/>
    <property type="project" value="TreeGrafter"/>
</dbReference>
<proteinExistence type="predicted"/>
<evidence type="ECO:0000256" key="3">
    <source>
        <dbReference type="ARBA" id="ARBA00022679"/>
    </source>
</evidence>
<evidence type="ECO:0000256" key="6">
    <source>
        <dbReference type="ARBA" id="ARBA00022840"/>
    </source>
</evidence>
<dbReference type="PANTHER" id="PTHR24419">
    <property type="entry name" value="INTERLEUKIN-1 RECEPTOR-ASSOCIATED KINASE"/>
    <property type="match status" value="1"/>
</dbReference>
<dbReference type="Pfam" id="PF12330">
    <property type="entry name" value="Haspin_kinase"/>
    <property type="match status" value="2"/>
</dbReference>
<comment type="catalytic activity">
    <reaction evidence="7">
        <text>L-threonyl-[protein] + ATP = O-phospho-L-threonyl-[protein] + ADP + H(+)</text>
        <dbReference type="Rhea" id="RHEA:46608"/>
        <dbReference type="Rhea" id="RHEA-COMP:11060"/>
        <dbReference type="Rhea" id="RHEA-COMP:11605"/>
        <dbReference type="ChEBI" id="CHEBI:15378"/>
        <dbReference type="ChEBI" id="CHEBI:30013"/>
        <dbReference type="ChEBI" id="CHEBI:30616"/>
        <dbReference type="ChEBI" id="CHEBI:61977"/>
        <dbReference type="ChEBI" id="CHEBI:456216"/>
        <dbReference type="EC" id="2.7.11.1"/>
    </reaction>
</comment>
<name>A0A1S8B8M8_9PEZI</name>
<feature type="compositionally biased region" description="Basic and acidic residues" evidence="9">
    <location>
        <begin position="640"/>
        <end position="650"/>
    </location>
</feature>
<feature type="compositionally biased region" description="Polar residues" evidence="9">
    <location>
        <begin position="222"/>
        <end position="236"/>
    </location>
</feature>
<dbReference type="EMBL" id="MSZU01000106">
    <property type="protein sequence ID" value="OMP83889.1"/>
    <property type="molecule type" value="Genomic_DNA"/>
</dbReference>
<feature type="compositionally biased region" description="Basic and acidic residues" evidence="9">
    <location>
        <begin position="90"/>
        <end position="101"/>
    </location>
</feature>
<dbReference type="PANTHER" id="PTHR24419:SF18">
    <property type="entry name" value="SERINE_THREONINE-PROTEIN KINASE HASPIN"/>
    <property type="match status" value="1"/>
</dbReference>
<keyword evidence="3" id="KW-0808">Transferase</keyword>
<dbReference type="Gene3D" id="3.30.200.20">
    <property type="entry name" value="Phosphorylase Kinase, domain 1"/>
    <property type="match status" value="1"/>
</dbReference>
<keyword evidence="6" id="KW-0067">ATP-binding</keyword>
<dbReference type="OrthoDB" id="21018at2759"/>
<evidence type="ECO:0000256" key="1">
    <source>
        <dbReference type="ARBA" id="ARBA00012513"/>
    </source>
</evidence>
<dbReference type="STRING" id="420778.A0A1S8B8M8"/>
<evidence type="ECO:0000256" key="8">
    <source>
        <dbReference type="ARBA" id="ARBA00048679"/>
    </source>
</evidence>
<feature type="region of interest" description="Disordered" evidence="9">
    <location>
        <begin position="17"/>
        <end position="243"/>
    </location>
</feature>
<feature type="compositionally biased region" description="Acidic residues" evidence="9">
    <location>
        <begin position="694"/>
        <end position="705"/>
    </location>
</feature>
<gene>
    <name evidence="11" type="ORF">BK809_0001272</name>
</gene>
<evidence type="ECO:0000256" key="9">
    <source>
        <dbReference type="SAM" id="MobiDB-lite"/>
    </source>
</evidence>
<protein>
    <recommendedName>
        <fullName evidence="1">non-specific serine/threonine protein kinase</fullName>
        <ecNumber evidence="1">2.7.11.1</ecNumber>
    </recommendedName>
</protein>
<comment type="caution">
    <text evidence="11">The sequence shown here is derived from an EMBL/GenBank/DDBJ whole genome shotgun (WGS) entry which is preliminary data.</text>
</comment>
<feature type="region of interest" description="Disordered" evidence="9">
    <location>
        <begin position="639"/>
        <end position="727"/>
    </location>
</feature>
<feature type="compositionally biased region" description="Basic residues" evidence="9">
    <location>
        <begin position="114"/>
        <end position="125"/>
    </location>
</feature>
<evidence type="ECO:0000313" key="11">
    <source>
        <dbReference type="EMBL" id="OMP83889.1"/>
    </source>
</evidence>
<sequence length="814" mass="89832">MPRVKTTYGKRPKANSAFADFWSSPERAAPNPKPASTDAVDDITTTLGSLDIGEKEKRDKKERAKREKRDRAALQAIDGNAVSPTARSENLSKLKSDHGAIKEPAATVVPKTPQRMKKLLPKKKAAPVEQTPVEQTPQSERKRRRGKRAIPSIRLDDDAATAANGNNTAMDEPANSKALLSSPQSHNYHQKPRSCAPSPTRSADLLPAGPTTTTTTQRRSRSPSILVTPRNSSKPSAPSDPLVGHAKPLLRLCADRHGRKAPTPFSQWAAALSPYFSVAKIAEASYGEVYRLSLRDREQAGLSASDESVLKVIALKPPMKKSKTKKRKTKAERLAEEKIEGMSSVESVAGEIRLLRRMAHVPGFTNFRDVRVLKGCPAESFARAWREWNDGREEERRSIFPDPAAQGSYDDDQLWAVIEMQDAGTDLENVRMEDVGGVFGVWDIFWSVALALGKGEEEARFEVSYRRPSDPPSHQQYPFSNNSIDKNQHRDLHMGNICIRPANANRPIAAPSPTATTTDITPRKLHFTGLESTIIDYTLSRAQLTHPAASPDPDASEIAFLDLETDPALFDGDAEVEYQYEMYRCMRAAMFLDDPRADVEGRWDEALQSGRTWVGFHPQTNLVWLHFILHEMMKQVVEGGDGKARGETKKMTKKKTKTRTATMKMETGKKKKASGGDGSKTGTRKRTTTVIPNSDDDDDDDDDENDVKASPSSSSAIKEDEEEEASTECAAAFTQQLIAAKRRKLEKILRRVQKLLDPDRWAKSGLFSVKDLVALALEQEWLDEEDVIAVAGGGGSGDEGEGASLLEMVRGMGV</sequence>
<evidence type="ECO:0000256" key="2">
    <source>
        <dbReference type="ARBA" id="ARBA00022527"/>
    </source>
</evidence>
<feature type="compositionally biased region" description="Low complexity" evidence="9">
    <location>
        <begin position="160"/>
        <end position="169"/>
    </location>
</feature>